<evidence type="ECO:0000313" key="2">
    <source>
        <dbReference type="Proteomes" id="UP000789572"/>
    </source>
</evidence>
<reference evidence="1" key="1">
    <citation type="submission" date="2021-06" db="EMBL/GenBank/DDBJ databases">
        <authorList>
            <person name="Kallberg Y."/>
            <person name="Tangrot J."/>
            <person name="Rosling A."/>
        </authorList>
    </citation>
    <scope>NUCLEOTIDE SEQUENCE</scope>
    <source>
        <strain evidence="1">IA702</strain>
    </source>
</reference>
<gene>
    <name evidence="1" type="ORF">POCULU_LOCUS8549</name>
</gene>
<feature type="non-terminal residue" evidence="1">
    <location>
        <position position="94"/>
    </location>
</feature>
<dbReference type="AlphaFoldDB" id="A0A9N9D613"/>
<sequence length="94" mass="10748">MSSDTVMEAAKKRHSLSAFEERNSIQALIDKLPFTDPINAEEYLRLEEEAVLSNSITDEDIVRIILGNRQDRIKEEEKEAKKRVSIEKACRGAE</sequence>
<keyword evidence="2" id="KW-1185">Reference proteome</keyword>
<evidence type="ECO:0000313" key="1">
    <source>
        <dbReference type="EMBL" id="CAG8623727.1"/>
    </source>
</evidence>
<dbReference type="EMBL" id="CAJVPJ010002533">
    <property type="protein sequence ID" value="CAG8623727.1"/>
    <property type="molecule type" value="Genomic_DNA"/>
</dbReference>
<accession>A0A9N9D613</accession>
<comment type="caution">
    <text evidence="1">The sequence shown here is derived from an EMBL/GenBank/DDBJ whole genome shotgun (WGS) entry which is preliminary data.</text>
</comment>
<organism evidence="1 2">
    <name type="scientific">Paraglomus occultum</name>
    <dbReference type="NCBI Taxonomy" id="144539"/>
    <lineage>
        <taxon>Eukaryota</taxon>
        <taxon>Fungi</taxon>
        <taxon>Fungi incertae sedis</taxon>
        <taxon>Mucoromycota</taxon>
        <taxon>Glomeromycotina</taxon>
        <taxon>Glomeromycetes</taxon>
        <taxon>Paraglomerales</taxon>
        <taxon>Paraglomeraceae</taxon>
        <taxon>Paraglomus</taxon>
    </lineage>
</organism>
<proteinExistence type="predicted"/>
<protein>
    <submittedName>
        <fullName evidence="1">2815_t:CDS:1</fullName>
    </submittedName>
</protein>
<dbReference type="Proteomes" id="UP000789572">
    <property type="component" value="Unassembled WGS sequence"/>
</dbReference>
<dbReference type="OrthoDB" id="2398143at2759"/>
<name>A0A9N9D613_9GLOM</name>